<sequence length="623" mass="70417">MASIAHIHSNEPPVLSMQDDLGIVYLIESAQQFWAELEDVLRLPEDEPPTLSLLDATLRRFMALCATYHEQFLQSPLQLEHACNYLIESELFEFHSERMLELIIDDARTITDPHLAYVSYEVLFYHGRQRVDFFRSHKRLQPLLPLLMDHILVEIDPDIEDTYAGTAIGRSYPNSVPIPIEAKLRSLSVKILYEVCKVQTLSVQDLKIFDDNFLDYLFDLVEQTKDMQDDTFNYSVIKLIIALNEQFMVAGLSDEELHAAIGKKEGEPKNRVIRVLIRRLGSCSTFGENMIFMLNRTRHSPEDYCVKLLILKILYVLFSTKGTSEFFYTNDLCVLVDVFLRELADLDEENESLRHTYLRVLHPLLTKTQIKDVPYKRPQILVALESMIANSKIREVNPTTKRLVERCLSGEWCVSLREVRKKSEFRVGSPSKPMSMAASQHFETAGSNKVMKSLKHSKSVENLSGRLEVPKQPPRSPLDQLRRPSNASVTSLPEAMASALKLSAPPSKKRSTSATEPANAHSPSRHNSLDSSEQPLHHFNHTQAPASSPRVPHLSTTSLPPTNNSSTTQPRRRPPPAPPKRRKPPAIPIGVTDSGVTMTSIRSSEPSPLSKSHKPQIGVPQLS</sequence>
<keyword evidence="4" id="KW-1185">Reference proteome</keyword>
<dbReference type="GO" id="GO:0006897">
    <property type="term" value="P:endocytosis"/>
    <property type="evidence" value="ECO:0007669"/>
    <property type="project" value="TreeGrafter"/>
</dbReference>
<feature type="compositionally biased region" description="Low complexity" evidence="1">
    <location>
        <begin position="554"/>
        <end position="568"/>
    </location>
</feature>
<evidence type="ECO:0000313" key="4">
    <source>
        <dbReference type="Proteomes" id="UP000724874"/>
    </source>
</evidence>
<evidence type="ECO:0000313" key="3">
    <source>
        <dbReference type="EMBL" id="KAF8909624.1"/>
    </source>
</evidence>
<gene>
    <name evidence="3" type="ORF">CPB84DRAFT_1765012</name>
</gene>
<dbReference type="InterPro" id="IPR018556">
    <property type="entry name" value="SPIN90/Ldb17_LRD"/>
</dbReference>
<proteinExistence type="predicted"/>
<feature type="compositionally biased region" description="Basic residues" evidence="1">
    <location>
        <begin position="570"/>
        <end position="584"/>
    </location>
</feature>
<dbReference type="GO" id="GO:0051666">
    <property type="term" value="P:actin cortical patch localization"/>
    <property type="evidence" value="ECO:0007669"/>
    <property type="project" value="TreeGrafter"/>
</dbReference>
<feature type="compositionally biased region" description="Polar residues" evidence="1">
    <location>
        <begin position="512"/>
        <end position="534"/>
    </location>
</feature>
<dbReference type="GO" id="GO:0000147">
    <property type="term" value="P:actin cortical patch assembly"/>
    <property type="evidence" value="ECO:0007669"/>
    <property type="project" value="TreeGrafter"/>
</dbReference>
<dbReference type="PANTHER" id="PTHR13357:SF1">
    <property type="entry name" value="NCK-INTERACTING PROTEIN WITH SH3 DOMAIN"/>
    <property type="match status" value="1"/>
</dbReference>
<protein>
    <recommendedName>
        <fullName evidence="2">SPIN90/Ldb17 leucine-rich domain-containing protein</fullName>
    </recommendedName>
</protein>
<comment type="caution">
    <text evidence="3">The sequence shown here is derived from an EMBL/GenBank/DDBJ whole genome shotgun (WGS) entry which is preliminary data.</text>
</comment>
<organism evidence="3 4">
    <name type="scientific">Gymnopilus junonius</name>
    <name type="common">Spectacular rustgill mushroom</name>
    <name type="synonym">Gymnopilus spectabilis subsp. junonius</name>
    <dbReference type="NCBI Taxonomy" id="109634"/>
    <lineage>
        <taxon>Eukaryota</taxon>
        <taxon>Fungi</taxon>
        <taxon>Dikarya</taxon>
        <taxon>Basidiomycota</taxon>
        <taxon>Agaricomycotina</taxon>
        <taxon>Agaricomycetes</taxon>
        <taxon>Agaricomycetidae</taxon>
        <taxon>Agaricales</taxon>
        <taxon>Agaricineae</taxon>
        <taxon>Hymenogastraceae</taxon>
        <taxon>Gymnopilus</taxon>
    </lineage>
</organism>
<evidence type="ECO:0000259" key="2">
    <source>
        <dbReference type="Pfam" id="PF09431"/>
    </source>
</evidence>
<dbReference type="EMBL" id="JADNYJ010000008">
    <property type="protein sequence ID" value="KAF8909624.1"/>
    <property type="molecule type" value="Genomic_DNA"/>
</dbReference>
<accession>A0A9P5TTF8</accession>
<feature type="region of interest" description="Disordered" evidence="1">
    <location>
        <begin position="460"/>
        <end position="623"/>
    </location>
</feature>
<feature type="compositionally biased region" description="Polar residues" evidence="1">
    <location>
        <begin position="594"/>
        <end position="610"/>
    </location>
</feature>
<dbReference type="InterPro" id="IPR030125">
    <property type="entry name" value="SPIN90/Ldb17"/>
</dbReference>
<reference evidence="3" key="1">
    <citation type="submission" date="2020-11" db="EMBL/GenBank/DDBJ databases">
        <authorList>
            <consortium name="DOE Joint Genome Institute"/>
            <person name="Ahrendt S."/>
            <person name="Riley R."/>
            <person name="Andreopoulos W."/>
            <person name="LaButti K."/>
            <person name="Pangilinan J."/>
            <person name="Ruiz-duenas F.J."/>
            <person name="Barrasa J.M."/>
            <person name="Sanchez-Garcia M."/>
            <person name="Camarero S."/>
            <person name="Miyauchi S."/>
            <person name="Serrano A."/>
            <person name="Linde D."/>
            <person name="Babiker R."/>
            <person name="Drula E."/>
            <person name="Ayuso-Fernandez I."/>
            <person name="Pacheco R."/>
            <person name="Padilla G."/>
            <person name="Ferreira P."/>
            <person name="Barriuso J."/>
            <person name="Kellner H."/>
            <person name="Castanera R."/>
            <person name="Alfaro M."/>
            <person name="Ramirez L."/>
            <person name="Pisabarro A.G."/>
            <person name="Kuo A."/>
            <person name="Tritt A."/>
            <person name="Lipzen A."/>
            <person name="He G."/>
            <person name="Yan M."/>
            <person name="Ng V."/>
            <person name="Cullen D."/>
            <person name="Martin F."/>
            <person name="Rosso M.-N."/>
            <person name="Henrissat B."/>
            <person name="Hibbett D."/>
            <person name="Martinez A.T."/>
            <person name="Grigoriev I.V."/>
        </authorList>
    </citation>
    <scope>NUCLEOTIDE SEQUENCE</scope>
    <source>
        <strain evidence="3">AH 44721</strain>
    </source>
</reference>
<dbReference type="GO" id="GO:0030479">
    <property type="term" value="C:actin cortical patch"/>
    <property type="evidence" value="ECO:0007669"/>
    <property type="project" value="TreeGrafter"/>
</dbReference>
<dbReference type="AlphaFoldDB" id="A0A9P5TTF8"/>
<dbReference type="Proteomes" id="UP000724874">
    <property type="component" value="Unassembled WGS sequence"/>
</dbReference>
<evidence type="ECO:0000256" key="1">
    <source>
        <dbReference type="SAM" id="MobiDB-lite"/>
    </source>
</evidence>
<dbReference type="OrthoDB" id="445362at2759"/>
<dbReference type="Pfam" id="PF09431">
    <property type="entry name" value="SPIN90_LRD"/>
    <property type="match status" value="1"/>
</dbReference>
<feature type="domain" description="SPIN90/Ldb17 leucine-rich" evidence="2">
    <location>
        <begin position="229"/>
        <end position="380"/>
    </location>
</feature>
<dbReference type="PANTHER" id="PTHR13357">
    <property type="entry name" value="SH3 ADAPTER PROTEIN SPIN90 NCK INTERACTING PROTEIN WITH SH3 DOMAIN"/>
    <property type="match status" value="1"/>
</dbReference>
<dbReference type="GO" id="GO:0071933">
    <property type="term" value="F:Arp2/3 complex binding"/>
    <property type="evidence" value="ECO:0007669"/>
    <property type="project" value="TreeGrafter"/>
</dbReference>
<name>A0A9P5TTF8_GYMJU</name>